<keyword evidence="4" id="KW-1185">Reference proteome</keyword>
<dbReference type="CDD" id="cd01192">
    <property type="entry name" value="INT_C_like_3"/>
    <property type="match status" value="1"/>
</dbReference>
<dbReference type="GO" id="GO:0015074">
    <property type="term" value="P:DNA integration"/>
    <property type="evidence" value="ECO:0007669"/>
    <property type="project" value="InterPro"/>
</dbReference>
<dbReference type="Proteomes" id="UP000321901">
    <property type="component" value="Unassembled WGS sequence"/>
</dbReference>
<protein>
    <submittedName>
        <fullName evidence="3">Site-specific recombinase</fullName>
    </submittedName>
</protein>
<reference evidence="3 4" key="1">
    <citation type="submission" date="2019-07" db="EMBL/GenBank/DDBJ databases">
        <title>Whole genome shotgun sequence of Sporosarcina luteola NBRC 105378.</title>
        <authorList>
            <person name="Hosoyama A."/>
            <person name="Uohara A."/>
            <person name="Ohji S."/>
            <person name="Ichikawa N."/>
        </authorList>
    </citation>
    <scope>NUCLEOTIDE SEQUENCE [LARGE SCALE GENOMIC DNA]</scope>
    <source>
        <strain evidence="3 4">NBRC 105378</strain>
    </source>
</reference>
<dbReference type="InterPro" id="IPR002104">
    <property type="entry name" value="Integrase_catalytic"/>
</dbReference>
<dbReference type="PANTHER" id="PTHR30349:SF82">
    <property type="entry name" value="INTEGRASE_RECOMBINASE YOEC-RELATED"/>
    <property type="match status" value="1"/>
</dbReference>
<dbReference type="GO" id="GO:0003677">
    <property type="term" value="F:DNA binding"/>
    <property type="evidence" value="ECO:0007669"/>
    <property type="project" value="InterPro"/>
</dbReference>
<dbReference type="RefSeq" id="WP_147057692.1">
    <property type="nucleotide sequence ID" value="NZ_BJYL01000024.1"/>
</dbReference>
<name>A0A511Z848_9BACL</name>
<sequence>MKFVQPVRDKEKIHDLTEYLEEKNERDKIMWLTGIYTGLRISDILTLRVKHVRGTQYISLKEQKTDKTKRILIHPKLRRALDKYIEGKKDNDYLFKSREGRNKPITRVRAYEILKEAAGELGIKEVGTHTMRKTFGYHIYQKEKDVAMLQDIFGHSSPYITLKYIGVNQDAIDKTMKNIDY</sequence>
<dbReference type="AlphaFoldDB" id="A0A511Z848"/>
<dbReference type="PROSITE" id="PS51898">
    <property type="entry name" value="TYR_RECOMBINASE"/>
    <property type="match status" value="1"/>
</dbReference>
<dbReference type="OrthoDB" id="9788852at2"/>
<keyword evidence="1" id="KW-0233">DNA recombination</keyword>
<proteinExistence type="predicted"/>
<evidence type="ECO:0000259" key="2">
    <source>
        <dbReference type="PROSITE" id="PS51898"/>
    </source>
</evidence>
<gene>
    <name evidence="3" type="ORF">SLU01_19270</name>
</gene>
<dbReference type="Pfam" id="PF00589">
    <property type="entry name" value="Phage_integrase"/>
    <property type="match status" value="1"/>
</dbReference>
<organism evidence="3 4">
    <name type="scientific">Sporosarcina luteola</name>
    <dbReference type="NCBI Taxonomy" id="582850"/>
    <lineage>
        <taxon>Bacteria</taxon>
        <taxon>Bacillati</taxon>
        <taxon>Bacillota</taxon>
        <taxon>Bacilli</taxon>
        <taxon>Bacillales</taxon>
        <taxon>Caryophanaceae</taxon>
        <taxon>Sporosarcina</taxon>
    </lineage>
</organism>
<dbReference type="InterPro" id="IPR013762">
    <property type="entry name" value="Integrase-like_cat_sf"/>
</dbReference>
<dbReference type="InterPro" id="IPR050090">
    <property type="entry name" value="Tyrosine_recombinase_XerCD"/>
</dbReference>
<evidence type="ECO:0000256" key="1">
    <source>
        <dbReference type="ARBA" id="ARBA00023172"/>
    </source>
</evidence>
<evidence type="ECO:0000313" key="3">
    <source>
        <dbReference type="EMBL" id="GEN83615.1"/>
    </source>
</evidence>
<comment type="caution">
    <text evidence="3">The sequence shown here is derived from an EMBL/GenBank/DDBJ whole genome shotgun (WGS) entry which is preliminary data.</text>
</comment>
<dbReference type="PANTHER" id="PTHR30349">
    <property type="entry name" value="PHAGE INTEGRASE-RELATED"/>
    <property type="match status" value="1"/>
</dbReference>
<dbReference type="EMBL" id="BJYL01000024">
    <property type="protein sequence ID" value="GEN83615.1"/>
    <property type="molecule type" value="Genomic_DNA"/>
</dbReference>
<dbReference type="SUPFAM" id="SSF56349">
    <property type="entry name" value="DNA breaking-rejoining enzymes"/>
    <property type="match status" value="1"/>
</dbReference>
<dbReference type="Gene3D" id="1.10.443.10">
    <property type="entry name" value="Intergrase catalytic core"/>
    <property type="match status" value="1"/>
</dbReference>
<dbReference type="GO" id="GO:0006310">
    <property type="term" value="P:DNA recombination"/>
    <property type="evidence" value="ECO:0007669"/>
    <property type="project" value="UniProtKB-KW"/>
</dbReference>
<evidence type="ECO:0000313" key="4">
    <source>
        <dbReference type="Proteomes" id="UP000321901"/>
    </source>
</evidence>
<dbReference type="InterPro" id="IPR011010">
    <property type="entry name" value="DNA_brk_join_enz"/>
</dbReference>
<feature type="domain" description="Tyr recombinase" evidence="2">
    <location>
        <begin position="1"/>
        <end position="177"/>
    </location>
</feature>
<accession>A0A511Z848</accession>